<feature type="region of interest" description="Disordered" evidence="1">
    <location>
        <begin position="138"/>
        <end position="169"/>
    </location>
</feature>
<evidence type="ECO:0000256" key="2">
    <source>
        <dbReference type="SAM" id="SignalP"/>
    </source>
</evidence>
<sequence length="169" mass="17754">MSLRLLLLALLALSACGDGGSQATEDPDPPTPPPGDYVAVTLPEPYAAGDLLQLTVREDGVSFRATCNTFFGSADWGGGVLAVGQVGGTEMGCPGDAAAQDEWLVDFLTSRPTYAFDGEGLERAAPTPWSACCRPTRCPRTRAPARASRSKTPAGCSPTSRRTPTRRRP</sequence>
<evidence type="ECO:0000259" key="3">
    <source>
        <dbReference type="Pfam" id="PF03724"/>
    </source>
</evidence>
<dbReference type="Gene3D" id="2.40.128.270">
    <property type="match status" value="1"/>
</dbReference>
<dbReference type="Pfam" id="PF03724">
    <property type="entry name" value="META"/>
    <property type="match status" value="1"/>
</dbReference>
<reference evidence="4 5" key="1">
    <citation type="submission" date="2019-03" db="EMBL/GenBank/DDBJ databases">
        <title>Three New Species of Nocardioides, Nocardioides euryhalodurans sp. nov., Nocardioides seonyuensis sp. nov. and Nocardioides eburneoflavus sp. nov., Iolated from Soil.</title>
        <authorList>
            <person name="Roh S.G."/>
            <person name="Lee C."/>
            <person name="Kim M.-K."/>
            <person name="Kim S.B."/>
        </authorList>
    </citation>
    <scope>NUCLEOTIDE SEQUENCE [LARGE SCALE GENOMIC DNA]</scope>
    <source>
        <strain evidence="4 5">MMS17-SY117</strain>
    </source>
</reference>
<feature type="signal peptide" evidence="2">
    <location>
        <begin position="1"/>
        <end position="23"/>
    </location>
</feature>
<dbReference type="KEGG" id="noy:EXE57_06710"/>
<evidence type="ECO:0000256" key="1">
    <source>
        <dbReference type="SAM" id="MobiDB-lite"/>
    </source>
</evidence>
<accession>A0A4P7GJS4</accession>
<evidence type="ECO:0000313" key="4">
    <source>
        <dbReference type="EMBL" id="QBR92004.1"/>
    </source>
</evidence>
<keyword evidence="5" id="KW-1185">Reference proteome</keyword>
<protein>
    <submittedName>
        <fullName evidence="4">META domain-containing protein</fullName>
    </submittedName>
</protein>
<proteinExistence type="predicted"/>
<feature type="chain" id="PRO_5020301331" evidence="2">
    <location>
        <begin position="24"/>
        <end position="169"/>
    </location>
</feature>
<dbReference type="RefSeq" id="WP_135075412.1">
    <property type="nucleotide sequence ID" value="NZ_CP038267.1"/>
</dbReference>
<name>A0A4P7GJS4_9ACTN</name>
<dbReference type="EMBL" id="CP038267">
    <property type="protein sequence ID" value="QBR92004.1"/>
    <property type="molecule type" value="Genomic_DNA"/>
</dbReference>
<dbReference type="AlphaFoldDB" id="A0A4P7GJS4"/>
<dbReference type="Proteomes" id="UP000294894">
    <property type="component" value="Chromosome"/>
</dbReference>
<dbReference type="InterPro" id="IPR038670">
    <property type="entry name" value="HslJ-like_sf"/>
</dbReference>
<gene>
    <name evidence="4" type="ORF">EXE57_06710</name>
</gene>
<dbReference type="PROSITE" id="PS51257">
    <property type="entry name" value="PROKAR_LIPOPROTEIN"/>
    <property type="match status" value="1"/>
</dbReference>
<dbReference type="OrthoDB" id="507754at2"/>
<dbReference type="InterPro" id="IPR005184">
    <property type="entry name" value="DUF306_Meta_HslJ"/>
</dbReference>
<feature type="domain" description="DUF306" evidence="3">
    <location>
        <begin position="52"/>
        <end position="121"/>
    </location>
</feature>
<organism evidence="4 5">
    <name type="scientific">Nocardioides euryhalodurans</name>
    <dbReference type="NCBI Taxonomy" id="2518370"/>
    <lineage>
        <taxon>Bacteria</taxon>
        <taxon>Bacillati</taxon>
        <taxon>Actinomycetota</taxon>
        <taxon>Actinomycetes</taxon>
        <taxon>Propionibacteriales</taxon>
        <taxon>Nocardioidaceae</taxon>
        <taxon>Nocardioides</taxon>
    </lineage>
</organism>
<evidence type="ECO:0000313" key="5">
    <source>
        <dbReference type="Proteomes" id="UP000294894"/>
    </source>
</evidence>
<feature type="compositionally biased region" description="Low complexity" evidence="1">
    <location>
        <begin position="138"/>
        <end position="162"/>
    </location>
</feature>
<keyword evidence="2" id="KW-0732">Signal</keyword>